<proteinExistence type="predicted"/>
<name>A0AAN4VVR5_9BACT</name>
<dbReference type="InterPro" id="IPR006860">
    <property type="entry name" value="FecR"/>
</dbReference>
<dbReference type="Pfam" id="PF16344">
    <property type="entry name" value="FecR_C"/>
    <property type="match status" value="1"/>
</dbReference>
<evidence type="ECO:0008006" key="6">
    <source>
        <dbReference type="Google" id="ProtNLM"/>
    </source>
</evidence>
<keyword evidence="1" id="KW-1133">Transmembrane helix</keyword>
<keyword evidence="5" id="KW-1185">Reference proteome</keyword>
<feature type="domain" description="Protein FecR C-terminal" evidence="3">
    <location>
        <begin position="288"/>
        <end position="356"/>
    </location>
</feature>
<evidence type="ECO:0000259" key="2">
    <source>
        <dbReference type="Pfam" id="PF04773"/>
    </source>
</evidence>
<gene>
    <name evidence="4" type="ORF">PEDI_11300</name>
</gene>
<evidence type="ECO:0000256" key="1">
    <source>
        <dbReference type="SAM" id="Phobius"/>
    </source>
</evidence>
<evidence type="ECO:0000259" key="3">
    <source>
        <dbReference type="Pfam" id="PF16344"/>
    </source>
</evidence>
<dbReference type="AlphaFoldDB" id="A0AAN4VVR5"/>
<keyword evidence="1" id="KW-0472">Membrane</keyword>
<evidence type="ECO:0000313" key="5">
    <source>
        <dbReference type="Proteomes" id="UP001310022"/>
    </source>
</evidence>
<keyword evidence="1" id="KW-0812">Transmembrane</keyword>
<dbReference type="Gene3D" id="3.55.50.30">
    <property type="match status" value="1"/>
</dbReference>
<dbReference type="Gene3D" id="2.60.120.1440">
    <property type="match status" value="1"/>
</dbReference>
<dbReference type="Proteomes" id="UP001310022">
    <property type="component" value="Unassembled WGS sequence"/>
</dbReference>
<dbReference type="Pfam" id="PF04773">
    <property type="entry name" value="FecR"/>
    <property type="match status" value="1"/>
</dbReference>
<dbReference type="EMBL" id="BQKE01000001">
    <property type="protein sequence ID" value="GJM60578.1"/>
    <property type="molecule type" value="Genomic_DNA"/>
</dbReference>
<accession>A0AAN4VVR5</accession>
<organism evidence="4 5">
    <name type="scientific">Persicobacter diffluens</name>
    <dbReference type="NCBI Taxonomy" id="981"/>
    <lineage>
        <taxon>Bacteria</taxon>
        <taxon>Pseudomonadati</taxon>
        <taxon>Bacteroidota</taxon>
        <taxon>Cytophagia</taxon>
        <taxon>Cytophagales</taxon>
        <taxon>Persicobacteraceae</taxon>
        <taxon>Persicobacter</taxon>
    </lineage>
</organism>
<sequence>MGIYRVLSVYMIGIDFLYKMNELIGKYFFNELTSGEQKQLEEWRTAHPDNEAYFQDIARLQECKVSREVNLNSFIKVNQLNEKIRDYEYGRSIERKRKAYQYSGAAALLILVLFGGVMYGLMGTFVPEEDCTVLAKAGSRAVAGEKRSPIIFKTNQPYKRVSLPDGSEVTLRAGAELKWMWDFHQQYRTVRLKGEAFFDIKRDEEHPFRLYANNSRTEVLGTSFNVEQSVEGVKLCLFSGQVKFGLASVKEEVVLQPGQAVSFSEKDRQMVLGDFDEEAVSDWTKGILRFDQSPMSEVVNKLNKHYNGQYRLSSNEDFSTLKFTGVFTDVPVAEVLDMMGQVLHIKAVHHEQEKIITKLWE</sequence>
<reference evidence="4 5" key="1">
    <citation type="submission" date="2021-12" db="EMBL/GenBank/DDBJ databases">
        <title>Genome sequencing of bacteria with rrn-lacking chromosome and rrn-plasmid.</title>
        <authorList>
            <person name="Anda M."/>
            <person name="Iwasaki W."/>
        </authorList>
    </citation>
    <scope>NUCLEOTIDE SEQUENCE [LARGE SCALE GENOMIC DNA]</scope>
    <source>
        <strain evidence="4 5">NBRC 15940</strain>
    </source>
</reference>
<comment type="caution">
    <text evidence="4">The sequence shown here is derived from an EMBL/GenBank/DDBJ whole genome shotgun (WGS) entry which is preliminary data.</text>
</comment>
<dbReference type="InterPro" id="IPR012373">
    <property type="entry name" value="Ferrdict_sens_TM"/>
</dbReference>
<dbReference type="GO" id="GO:0016989">
    <property type="term" value="F:sigma factor antagonist activity"/>
    <property type="evidence" value="ECO:0007669"/>
    <property type="project" value="TreeGrafter"/>
</dbReference>
<dbReference type="PANTHER" id="PTHR30273">
    <property type="entry name" value="PERIPLASMIC SIGNAL SENSOR AND SIGMA FACTOR ACTIVATOR FECR-RELATED"/>
    <property type="match status" value="1"/>
</dbReference>
<dbReference type="InterPro" id="IPR032508">
    <property type="entry name" value="FecR_C"/>
</dbReference>
<protein>
    <recommendedName>
        <fullName evidence="6">FecR family protein</fullName>
    </recommendedName>
</protein>
<dbReference type="RefSeq" id="WP_338236294.1">
    <property type="nucleotide sequence ID" value="NZ_BQKE01000001.1"/>
</dbReference>
<dbReference type="PIRSF" id="PIRSF018266">
    <property type="entry name" value="FecR"/>
    <property type="match status" value="1"/>
</dbReference>
<feature type="transmembrane region" description="Helical" evidence="1">
    <location>
        <begin position="99"/>
        <end position="122"/>
    </location>
</feature>
<dbReference type="PANTHER" id="PTHR30273:SF2">
    <property type="entry name" value="PROTEIN FECR"/>
    <property type="match status" value="1"/>
</dbReference>
<feature type="domain" description="FecR protein" evidence="2">
    <location>
        <begin position="158"/>
        <end position="243"/>
    </location>
</feature>
<evidence type="ECO:0000313" key="4">
    <source>
        <dbReference type="EMBL" id="GJM60578.1"/>
    </source>
</evidence>